<reference evidence="16 17" key="1">
    <citation type="submission" date="2023-11" db="EMBL/GenBank/DDBJ databases">
        <authorList>
            <person name="Hedman E."/>
            <person name="Englund M."/>
            <person name="Stromberg M."/>
            <person name="Nyberg Akerstrom W."/>
            <person name="Nylinder S."/>
            <person name="Jareborg N."/>
            <person name="Kallberg Y."/>
            <person name="Kronander E."/>
        </authorList>
    </citation>
    <scope>NUCLEOTIDE SEQUENCE [LARGE SCALE GENOMIC DNA]</scope>
</reference>
<feature type="disulfide bond" evidence="12">
    <location>
        <begin position="137"/>
        <end position="147"/>
    </location>
</feature>
<keyword evidence="9" id="KW-0675">Receptor</keyword>
<dbReference type="InterPro" id="IPR000152">
    <property type="entry name" value="EGF-type_Asp/Asn_hydroxyl_site"/>
</dbReference>
<accession>A0AAV1L8T2</accession>
<dbReference type="CDD" id="cd00054">
    <property type="entry name" value="EGF_CA"/>
    <property type="match status" value="1"/>
</dbReference>
<dbReference type="FunFam" id="2.120.10.30:FF:000241">
    <property type="entry name" value="Low-density lipoprotein receptor-related protein 6"/>
    <property type="match status" value="1"/>
</dbReference>
<feature type="disulfide bond" evidence="13">
    <location>
        <begin position="58"/>
        <end position="70"/>
    </location>
</feature>
<comment type="subcellular location">
    <subcellularLocation>
        <location evidence="11">Endomembrane system</location>
        <topology evidence="11">Single-pass type I membrane protein</topology>
    </subcellularLocation>
</comment>
<keyword evidence="1 12" id="KW-0245">EGF-like domain</keyword>
<dbReference type="Pfam" id="PF00058">
    <property type="entry name" value="Ldl_recept_b"/>
    <property type="match status" value="2"/>
</dbReference>
<dbReference type="Pfam" id="PF00057">
    <property type="entry name" value="Ldl_recept_a"/>
    <property type="match status" value="8"/>
</dbReference>
<feature type="disulfide bond" evidence="13">
    <location>
        <begin position="722"/>
        <end position="740"/>
    </location>
</feature>
<evidence type="ECO:0000256" key="6">
    <source>
        <dbReference type="ARBA" id="ARBA00022989"/>
    </source>
</evidence>
<dbReference type="Proteomes" id="UP001314205">
    <property type="component" value="Unassembled WGS sequence"/>
</dbReference>
<feature type="repeat" description="LDL-receptor class B" evidence="14">
    <location>
        <begin position="340"/>
        <end position="383"/>
    </location>
</feature>
<dbReference type="SMART" id="SM00179">
    <property type="entry name" value="EGF_CA"/>
    <property type="match status" value="2"/>
</dbReference>
<dbReference type="PROSITE" id="PS01187">
    <property type="entry name" value="EGF_CA"/>
    <property type="match status" value="1"/>
</dbReference>
<dbReference type="InterPro" id="IPR001881">
    <property type="entry name" value="EGF-like_Ca-bd_dom"/>
</dbReference>
<keyword evidence="8 12" id="KW-1015">Disulfide bond</keyword>
<evidence type="ECO:0000256" key="11">
    <source>
        <dbReference type="ARBA" id="ARBA00046288"/>
    </source>
</evidence>
<protein>
    <recommendedName>
        <fullName evidence="15">EGF-like domain-containing protein</fullName>
    </recommendedName>
</protein>
<dbReference type="GO" id="GO:0043235">
    <property type="term" value="C:receptor complex"/>
    <property type="evidence" value="ECO:0007669"/>
    <property type="project" value="TreeGrafter"/>
</dbReference>
<dbReference type="PROSITE" id="PS01186">
    <property type="entry name" value="EGF_2"/>
    <property type="match status" value="1"/>
</dbReference>
<dbReference type="SUPFAM" id="SSF57424">
    <property type="entry name" value="LDL receptor-like module"/>
    <property type="match status" value="8"/>
</dbReference>
<dbReference type="InterPro" id="IPR011042">
    <property type="entry name" value="6-blade_b-propeller_TolB-like"/>
</dbReference>
<evidence type="ECO:0000256" key="14">
    <source>
        <dbReference type="PROSITE-ProRule" id="PRU00461"/>
    </source>
</evidence>
<evidence type="ECO:0000256" key="4">
    <source>
        <dbReference type="ARBA" id="ARBA00022729"/>
    </source>
</evidence>
<keyword evidence="5" id="KW-0677">Repeat</keyword>
<evidence type="ECO:0000259" key="15">
    <source>
        <dbReference type="PROSITE" id="PS50026"/>
    </source>
</evidence>
<feature type="disulfide bond" evidence="13">
    <location>
        <begin position="77"/>
        <end position="92"/>
    </location>
</feature>
<dbReference type="FunFam" id="2.10.25.10:FF:000009">
    <property type="entry name" value="Low-density lipoprotein receptor isoform 1"/>
    <property type="match status" value="1"/>
</dbReference>
<gene>
    <name evidence="16" type="ORF">PARMNEM_LOCUS11123</name>
</gene>
<feature type="disulfide bond" evidence="13">
    <location>
        <begin position="715"/>
        <end position="727"/>
    </location>
</feature>
<keyword evidence="17" id="KW-1185">Reference proteome</keyword>
<keyword evidence="3" id="KW-0812">Transmembrane</keyword>
<feature type="disulfide bond" evidence="13">
    <location>
        <begin position="807"/>
        <end position="825"/>
    </location>
</feature>
<dbReference type="GO" id="GO:0042562">
    <property type="term" value="F:hormone binding"/>
    <property type="evidence" value="ECO:0007669"/>
    <property type="project" value="TreeGrafter"/>
</dbReference>
<dbReference type="SMART" id="SM00181">
    <property type="entry name" value="EGF"/>
    <property type="match status" value="3"/>
</dbReference>
<organism evidence="16 17">
    <name type="scientific">Parnassius mnemosyne</name>
    <name type="common">clouded apollo</name>
    <dbReference type="NCBI Taxonomy" id="213953"/>
    <lineage>
        <taxon>Eukaryota</taxon>
        <taxon>Metazoa</taxon>
        <taxon>Ecdysozoa</taxon>
        <taxon>Arthropoda</taxon>
        <taxon>Hexapoda</taxon>
        <taxon>Insecta</taxon>
        <taxon>Pterygota</taxon>
        <taxon>Neoptera</taxon>
        <taxon>Endopterygota</taxon>
        <taxon>Lepidoptera</taxon>
        <taxon>Glossata</taxon>
        <taxon>Ditrysia</taxon>
        <taxon>Papilionoidea</taxon>
        <taxon>Papilionidae</taxon>
        <taxon>Parnassiinae</taxon>
        <taxon>Parnassini</taxon>
        <taxon>Parnassius</taxon>
        <taxon>Driopa</taxon>
    </lineage>
</organism>
<evidence type="ECO:0000256" key="10">
    <source>
        <dbReference type="ARBA" id="ARBA00023180"/>
    </source>
</evidence>
<feature type="repeat" description="LDL-receptor class B" evidence="14">
    <location>
        <begin position="297"/>
        <end position="339"/>
    </location>
</feature>
<dbReference type="Gene3D" id="2.10.25.10">
    <property type="entry name" value="Laminin"/>
    <property type="match status" value="2"/>
</dbReference>
<evidence type="ECO:0000313" key="16">
    <source>
        <dbReference type="EMBL" id="CAK1590809.1"/>
    </source>
</evidence>
<keyword evidence="2" id="KW-0254">Endocytosis</keyword>
<dbReference type="PRINTS" id="PR00261">
    <property type="entry name" value="LDLRECEPTOR"/>
</dbReference>
<dbReference type="InterPro" id="IPR051221">
    <property type="entry name" value="LDLR-related"/>
</dbReference>
<feature type="disulfide bond" evidence="13">
    <location>
        <begin position="819"/>
        <end position="834"/>
    </location>
</feature>
<dbReference type="AlphaFoldDB" id="A0AAV1L8T2"/>
<keyword evidence="4" id="KW-0732">Signal</keyword>
<dbReference type="Gene3D" id="4.10.400.10">
    <property type="entry name" value="Low-density Lipoprotein Receptor"/>
    <property type="match status" value="8"/>
</dbReference>
<evidence type="ECO:0000256" key="2">
    <source>
        <dbReference type="ARBA" id="ARBA00022583"/>
    </source>
</evidence>
<dbReference type="SMART" id="SM00192">
    <property type="entry name" value="LDLa"/>
    <property type="match status" value="8"/>
</dbReference>
<dbReference type="PROSITE" id="PS00010">
    <property type="entry name" value="ASX_HYDROXYL"/>
    <property type="match status" value="1"/>
</dbReference>
<feature type="disulfide bond" evidence="13">
    <location>
        <begin position="655"/>
        <end position="670"/>
    </location>
</feature>
<feature type="disulfide bond" evidence="13">
    <location>
        <begin position="800"/>
        <end position="812"/>
    </location>
</feature>
<keyword evidence="10" id="KW-0325">Glycoprotein</keyword>
<dbReference type="EMBL" id="CAVLGL010000086">
    <property type="protein sequence ID" value="CAK1590809.1"/>
    <property type="molecule type" value="Genomic_DNA"/>
</dbReference>
<evidence type="ECO:0000256" key="5">
    <source>
        <dbReference type="ARBA" id="ARBA00022737"/>
    </source>
</evidence>
<evidence type="ECO:0000256" key="13">
    <source>
        <dbReference type="PROSITE-ProRule" id="PRU00124"/>
    </source>
</evidence>
<feature type="disulfide bond" evidence="13">
    <location>
        <begin position="597"/>
        <end position="615"/>
    </location>
</feature>
<comment type="caution">
    <text evidence="16">The sequence shown here is derived from an EMBL/GenBank/DDBJ whole genome shotgun (WGS) entry which is preliminary data.</text>
</comment>
<dbReference type="CDD" id="cd00112">
    <property type="entry name" value="LDLa"/>
    <property type="match status" value="8"/>
</dbReference>
<dbReference type="InterPro" id="IPR036055">
    <property type="entry name" value="LDL_receptor-like_sf"/>
</dbReference>
<dbReference type="InterPro" id="IPR049883">
    <property type="entry name" value="NOTCH1_EGF-like"/>
</dbReference>
<dbReference type="FunFam" id="4.10.400.10:FF:000007">
    <property type="entry name" value="Low density lipoprotein receptor-related protein 1"/>
    <property type="match status" value="1"/>
</dbReference>
<feature type="disulfide bond" evidence="13">
    <location>
        <begin position="675"/>
        <end position="687"/>
    </location>
</feature>
<dbReference type="FunFam" id="4.10.400.10:FF:000011">
    <property type="entry name" value="Low-density lipoprotein receptor-related protein 1"/>
    <property type="match status" value="1"/>
</dbReference>
<keyword evidence="7" id="KW-0472">Membrane</keyword>
<dbReference type="PANTHER" id="PTHR22722:SF15">
    <property type="entry name" value="LOW-DENSITY LIPOPROTEIN RECEPTOR-RELATED"/>
    <property type="match status" value="1"/>
</dbReference>
<dbReference type="InterPro" id="IPR000742">
    <property type="entry name" value="EGF"/>
</dbReference>
<dbReference type="SMART" id="SM00135">
    <property type="entry name" value="LY"/>
    <property type="match status" value="5"/>
</dbReference>
<dbReference type="InterPro" id="IPR000033">
    <property type="entry name" value="LDLR_classB_rpt"/>
</dbReference>
<evidence type="ECO:0000256" key="9">
    <source>
        <dbReference type="ARBA" id="ARBA00023170"/>
    </source>
</evidence>
<dbReference type="Gene3D" id="2.120.10.30">
    <property type="entry name" value="TolB, C-terminal domain"/>
    <property type="match status" value="1"/>
</dbReference>
<feature type="disulfide bond" evidence="13">
    <location>
        <begin position="609"/>
        <end position="624"/>
    </location>
</feature>
<proteinExistence type="predicted"/>
<dbReference type="GO" id="GO:0005509">
    <property type="term" value="F:calcium ion binding"/>
    <property type="evidence" value="ECO:0007669"/>
    <property type="project" value="InterPro"/>
</dbReference>
<feature type="disulfide bond" evidence="13">
    <location>
        <begin position="65"/>
        <end position="83"/>
    </location>
</feature>
<dbReference type="PANTHER" id="PTHR22722">
    <property type="entry name" value="LOW-DENSITY LIPOPROTEIN RECEPTOR-RELATED PROTEIN 2-RELATED"/>
    <property type="match status" value="1"/>
</dbReference>
<dbReference type="PROSITE" id="PS50068">
    <property type="entry name" value="LDLRA_2"/>
    <property type="match status" value="8"/>
</dbReference>
<dbReference type="InterPro" id="IPR018097">
    <property type="entry name" value="EGF_Ca-bd_CS"/>
</dbReference>
<feature type="disulfide bond" evidence="13">
    <location>
        <begin position="590"/>
        <end position="602"/>
    </location>
</feature>
<dbReference type="InterPro" id="IPR023415">
    <property type="entry name" value="LDLR_class-A_CS"/>
</dbReference>
<evidence type="ECO:0000313" key="17">
    <source>
        <dbReference type="Proteomes" id="UP001314205"/>
    </source>
</evidence>
<keyword evidence="6" id="KW-1133">Transmembrane helix</keyword>
<sequence>MTTRRQLQLCLCDRECENPQRSPNASYARAFSSSAEPGEVGGAGDAGEAVGEVAGRGCARGHWRCANGVCVLADTLCDGVDNCGDYSDEHRCNVNECLVLNGECAHNCTDLAVGRACWCRGGWRRAGAGACADVDECAEDEPCDHRCRNTIGSFVCSCNDGYKLMADGISCEPISSIKASLIFTNRYYIRQTSIVSEDAPPGSAVTSLLVHNLTNAVALDMDWAGGCLYWSDVTRLGSSIKRVCRSDRKEKPLQPLYSNPHPRQPLHLLETSSTDYQLVQGATLQNPDGLAVDWVARNVYWCDKGTDSIEVARLDGRHRRVLLRAGLAEPRALALHPDKGRLYWSDWGARPHIGRCGMDGSARRVLLAAGLGWPNALTLLPAANELYFADAREDFVAVADLDGNRMRILFSREQMPWLRLHHVFALAVWAGRVYWSDWETRALESCRRRPDPHYQESNSSLELELGGAWRCRTETRTVHKPMDLRVYHPARQPPSPELSALCERLNCSGLCLLVPGEEGGEEGGGATARCECPEHFVLAEDGRSCTPNCTTAQFVCRTTLKCIPFWWRCDTQDDCGDGSDEPAWCPRFRCAPGQFQCGSGQCAHPAHICDGAPHCRDASDERDCDAFACLAAHIKCRANATARVAARCVPAAARCDGRRDCHDGDDELECPPRTCPPHHFTCANGACVPSVWVCDEDSDCGDGSDEGAMCSARSCARDEFRCASGRCIPRDWLCDAEADCPGREDEAQCGSGGAGGAAVACEPTYFRCPDAHCIPGRWRCDFEDDCGDGADEIDCTPRNCSESEFRCDNGECIRGALRCSGAAECADASDEAACAPHCRADARLCKHSRQCVRRYVRHTTQIRCAARARRSAPLQALAPVRAQVRAPHYTDTLRCSSAAECASASPRASACAGTCATLHRYAALLERGGVRLCKPSRQCVRRYVRHTTQIRCAARARRSAPLQALAPVRAPHYTDTLRCSSAAECASASPRASACAGTCATLHRYAALLERGGVRLCKPSRQCVRRYVRHTTQIRCAARARRSAPLQALAPVRAQVRAPHYTDTLRCSSAAECASASPRASACAGTCATLHRYAALLERGGVRLCKPSRQCVRRYVRHTTQIRCAARARRSAPLQALAPVRAPHYTDTLRCSSAAECASASPRASACAGTCATLHRYAALLERGGVRLCKPSRQCVRRYVRHTTQIRCAARARRSAPLQALAPVRAQVRAPHYTDTLRCSSAAECASASPRASACAGTCATTTQLTQTER</sequence>
<comment type="caution">
    <text evidence="12">Lacks conserved residue(s) required for the propagation of feature annotation.</text>
</comment>
<feature type="disulfide bond" evidence="13">
    <location>
        <begin position="761"/>
        <end position="773"/>
    </location>
</feature>
<feature type="disulfide bond" evidence="13">
    <location>
        <begin position="768"/>
        <end position="786"/>
    </location>
</feature>
<dbReference type="SUPFAM" id="SSF63825">
    <property type="entry name" value="YWTD domain"/>
    <property type="match status" value="1"/>
</dbReference>
<evidence type="ECO:0000256" key="8">
    <source>
        <dbReference type="ARBA" id="ARBA00023157"/>
    </source>
</evidence>
<dbReference type="PROSITE" id="PS51120">
    <property type="entry name" value="LDLRB"/>
    <property type="match status" value="2"/>
</dbReference>
<name>A0AAV1L8T2_9NEOP</name>
<feature type="disulfide bond" evidence="13">
    <location>
        <begin position="780"/>
        <end position="795"/>
    </location>
</feature>
<feature type="disulfide bond" evidence="13">
    <location>
        <begin position="734"/>
        <end position="749"/>
    </location>
</feature>
<evidence type="ECO:0000256" key="1">
    <source>
        <dbReference type="ARBA" id="ARBA00022536"/>
    </source>
</evidence>
<evidence type="ECO:0000256" key="7">
    <source>
        <dbReference type="ARBA" id="ARBA00023136"/>
    </source>
</evidence>
<feature type="disulfide bond" evidence="13">
    <location>
        <begin position="682"/>
        <end position="700"/>
    </location>
</feature>
<dbReference type="PROSITE" id="PS01209">
    <property type="entry name" value="LDLRA_1"/>
    <property type="match status" value="3"/>
</dbReference>
<evidence type="ECO:0000256" key="12">
    <source>
        <dbReference type="PROSITE-ProRule" id="PRU00076"/>
    </source>
</evidence>
<feature type="domain" description="EGF-like" evidence="15">
    <location>
        <begin position="133"/>
        <end position="172"/>
    </location>
</feature>
<evidence type="ECO:0000256" key="3">
    <source>
        <dbReference type="ARBA" id="ARBA00022692"/>
    </source>
</evidence>
<dbReference type="GO" id="GO:0016324">
    <property type="term" value="C:apical plasma membrane"/>
    <property type="evidence" value="ECO:0007669"/>
    <property type="project" value="TreeGrafter"/>
</dbReference>
<dbReference type="SUPFAM" id="SSF57196">
    <property type="entry name" value="EGF/Laminin"/>
    <property type="match status" value="2"/>
</dbReference>
<dbReference type="InterPro" id="IPR002172">
    <property type="entry name" value="LDrepeatLR_classA_rpt"/>
</dbReference>
<dbReference type="PROSITE" id="PS50026">
    <property type="entry name" value="EGF_3"/>
    <property type="match status" value="1"/>
</dbReference>
<dbReference type="GO" id="GO:0006898">
    <property type="term" value="P:receptor-mediated endocytosis"/>
    <property type="evidence" value="ECO:0007669"/>
    <property type="project" value="TreeGrafter"/>
</dbReference>
<dbReference type="Pfam" id="PF07645">
    <property type="entry name" value="EGF_CA"/>
    <property type="match status" value="1"/>
</dbReference>